<accession>A0ABW0EEG0</accession>
<dbReference type="EMBL" id="JBHSKT010000008">
    <property type="protein sequence ID" value="MFC5271653.1"/>
    <property type="molecule type" value="Genomic_DNA"/>
</dbReference>
<keyword evidence="1" id="KW-1133">Transmembrane helix</keyword>
<comment type="caution">
    <text evidence="2">The sequence shown here is derived from an EMBL/GenBank/DDBJ whole genome shotgun (WGS) entry which is preliminary data.</text>
</comment>
<sequence>MRKIVVVFWMLLSLKTLCFGQEKLYKAPLPAVSENGFYRINLRPEIVRFTNADFSDLRIHDNKNHELPYLLERTATEKTTRYFREYPIVGKNNIPKINTTLVIQNPRKSKINNLALVIKNTNVSKNASLSGSADAQNWYALEDDYLLQSVSNSEATSEVKVLHFPLSDYEFYKLEINDSASAPLNILTAGFYDFNAENGQYEIIPELSLKRTDSANIKKTFLWFSAEMPVLIDKLDFKIDSATFYLRNATVFVRKTVNDRRNKKLESWVPVQSFQLRSDGKNAFQFTGFRAKEFYVEIENADNPPLNIAAVNAFQLKTYLIAELKKNREYALYFSDAKAVLPTYDLPFFKDKLPGNLPVLEPLAVIKNAMPEAPKSAVNRFFQHEILIWIALLVVIAFLGYMTYKMLKETSDPR</sequence>
<reference evidence="3" key="1">
    <citation type="journal article" date="2019" name="Int. J. Syst. Evol. Microbiol.">
        <title>The Global Catalogue of Microorganisms (GCM) 10K type strain sequencing project: providing services to taxonomists for standard genome sequencing and annotation.</title>
        <authorList>
            <consortium name="The Broad Institute Genomics Platform"/>
            <consortium name="The Broad Institute Genome Sequencing Center for Infectious Disease"/>
            <person name="Wu L."/>
            <person name="Ma J."/>
        </authorList>
    </citation>
    <scope>NUCLEOTIDE SEQUENCE [LARGE SCALE GENOMIC DNA]</scope>
    <source>
        <strain evidence="3">KACC 12602</strain>
    </source>
</reference>
<keyword evidence="1" id="KW-0812">Transmembrane</keyword>
<dbReference type="Proteomes" id="UP001596161">
    <property type="component" value="Unassembled WGS sequence"/>
</dbReference>
<proteinExistence type="predicted"/>
<keyword evidence="3" id="KW-1185">Reference proteome</keyword>
<gene>
    <name evidence="2" type="ORF">ACFPIB_13625</name>
</gene>
<feature type="transmembrane region" description="Helical" evidence="1">
    <location>
        <begin position="386"/>
        <end position="404"/>
    </location>
</feature>
<evidence type="ECO:0000313" key="3">
    <source>
        <dbReference type="Proteomes" id="UP001596161"/>
    </source>
</evidence>
<evidence type="ECO:0000256" key="1">
    <source>
        <dbReference type="SAM" id="Phobius"/>
    </source>
</evidence>
<name>A0ABW0EEG0_9BACT</name>
<keyword evidence="1" id="KW-0472">Membrane</keyword>
<evidence type="ECO:0008006" key="4">
    <source>
        <dbReference type="Google" id="ProtNLM"/>
    </source>
</evidence>
<organism evidence="2 3">
    <name type="scientific">Adhaeribacter terreus</name>
    <dbReference type="NCBI Taxonomy" id="529703"/>
    <lineage>
        <taxon>Bacteria</taxon>
        <taxon>Pseudomonadati</taxon>
        <taxon>Bacteroidota</taxon>
        <taxon>Cytophagia</taxon>
        <taxon>Cytophagales</taxon>
        <taxon>Hymenobacteraceae</taxon>
        <taxon>Adhaeribacter</taxon>
    </lineage>
</organism>
<protein>
    <recommendedName>
        <fullName evidence="4">DUF3999 domain-containing protein</fullName>
    </recommendedName>
</protein>
<dbReference type="RefSeq" id="WP_378018014.1">
    <property type="nucleotide sequence ID" value="NZ_JBHSKT010000008.1"/>
</dbReference>
<evidence type="ECO:0000313" key="2">
    <source>
        <dbReference type="EMBL" id="MFC5271653.1"/>
    </source>
</evidence>